<organism evidence="3 4">
    <name type="scientific">Solihabitans fulvus</name>
    <dbReference type="NCBI Taxonomy" id="1892852"/>
    <lineage>
        <taxon>Bacteria</taxon>
        <taxon>Bacillati</taxon>
        <taxon>Actinomycetota</taxon>
        <taxon>Actinomycetes</taxon>
        <taxon>Pseudonocardiales</taxon>
        <taxon>Pseudonocardiaceae</taxon>
        <taxon>Solihabitans</taxon>
    </lineage>
</organism>
<protein>
    <recommendedName>
        <fullName evidence="2">DUF6542 domain-containing protein</fullName>
    </recommendedName>
</protein>
<dbReference type="EMBL" id="VUOB01000003">
    <property type="protein sequence ID" value="KAA2266129.1"/>
    <property type="molecule type" value="Genomic_DNA"/>
</dbReference>
<evidence type="ECO:0000313" key="3">
    <source>
        <dbReference type="EMBL" id="KAA2266129.1"/>
    </source>
</evidence>
<feature type="domain" description="DUF6542" evidence="2">
    <location>
        <begin position="11"/>
        <end position="110"/>
    </location>
</feature>
<comment type="caution">
    <text evidence="3">The sequence shown here is derived from an EMBL/GenBank/DDBJ whole genome shotgun (WGS) entry which is preliminary data.</text>
</comment>
<evidence type="ECO:0000313" key="4">
    <source>
        <dbReference type="Proteomes" id="UP000323454"/>
    </source>
</evidence>
<keyword evidence="1" id="KW-1133">Transmembrane helix</keyword>
<reference evidence="3 4" key="1">
    <citation type="submission" date="2019-09" db="EMBL/GenBank/DDBJ databases">
        <title>Goodfellowia gen. nov., a new genus of the Pseudonocardineae related to Actinoalloteichus, containing Goodfellowia coeruleoviolacea gen. nov., comb. nov. gen. nov., comb. nov.</title>
        <authorList>
            <person name="Labeda D."/>
        </authorList>
    </citation>
    <scope>NUCLEOTIDE SEQUENCE [LARGE SCALE GENOMIC DNA]</scope>
    <source>
        <strain evidence="3 4">AN110305</strain>
    </source>
</reference>
<keyword evidence="1" id="KW-0472">Membrane</keyword>
<reference evidence="3 4" key="2">
    <citation type="submission" date="2019-09" db="EMBL/GenBank/DDBJ databases">
        <authorList>
            <person name="Jin C."/>
        </authorList>
    </citation>
    <scope>NUCLEOTIDE SEQUENCE [LARGE SCALE GENOMIC DNA]</scope>
    <source>
        <strain evidence="3 4">AN110305</strain>
    </source>
</reference>
<evidence type="ECO:0000259" key="2">
    <source>
        <dbReference type="Pfam" id="PF20177"/>
    </source>
</evidence>
<keyword evidence="4" id="KW-1185">Reference proteome</keyword>
<dbReference type="AlphaFoldDB" id="A0A5B2XTE7"/>
<evidence type="ECO:0000256" key="1">
    <source>
        <dbReference type="SAM" id="Phobius"/>
    </source>
</evidence>
<feature type="transmembrane region" description="Helical" evidence="1">
    <location>
        <begin position="43"/>
        <end position="64"/>
    </location>
</feature>
<name>A0A5B2XTE7_9PSEU</name>
<keyword evidence="1" id="KW-0812">Transmembrane</keyword>
<dbReference type="InterPro" id="IPR046672">
    <property type="entry name" value="DUF6542"/>
</dbReference>
<gene>
    <name evidence="3" type="ORF">F0L68_03145</name>
</gene>
<dbReference type="Proteomes" id="UP000323454">
    <property type="component" value="Unassembled WGS sequence"/>
</dbReference>
<dbReference type="Pfam" id="PF20177">
    <property type="entry name" value="DUF6542"/>
    <property type="match status" value="1"/>
</dbReference>
<accession>A0A5B2XTE7</accession>
<proteinExistence type="predicted"/>
<feature type="transmembrane region" description="Helical" evidence="1">
    <location>
        <begin position="84"/>
        <end position="108"/>
    </location>
</feature>
<sequence length="121" mass="12493">MGVSAVFGGIGIAMDGPILGWVFGAWLAAGAFVAAALVRPVGLWIVVPAPPAVFLVLAAANAAWRRQTAWGSEKKFLEAAAPWFIHGFPHLALAIAVALGVAVIRAVFGRSRAANPVDDHA</sequence>